<reference evidence="2 3" key="1">
    <citation type="submission" date="2016-08" db="EMBL/GenBank/DDBJ databases">
        <title>Hymenobacter coccineus sp. nov., Hymenobacter lapidarius sp. nov. and Hymenobacter glacialis sp. nov., isolated from Antarctic soil.</title>
        <authorList>
            <person name="Sedlacek I."/>
            <person name="Kralova S."/>
            <person name="Kyrova K."/>
            <person name="Maslanova I."/>
            <person name="Stankova E."/>
            <person name="Vrbovska V."/>
            <person name="Nemec M."/>
            <person name="Bartak M."/>
            <person name="Svec P."/>
            <person name="Busse H.-J."/>
            <person name="Pantucek R."/>
        </authorList>
    </citation>
    <scope>NUCLEOTIDE SEQUENCE [LARGE SCALE GENOMIC DNA]</scope>
    <source>
        <strain evidence="2 3">CCM 8649</strain>
    </source>
</reference>
<dbReference type="Proteomes" id="UP000177506">
    <property type="component" value="Unassembled WGS sequence"/>
</dbReference>
<evidence type="ECO:0000256" key="1">
    <source>
        <dbReference type="SAM" id="Phobius"/>
    </source>
</evidence>
<keyword evidence="3" id="KW-1185">Reference proteome</keyword>
<dbReference type="EMBL" id="MDZA01000266">
    <property type="protein sequence ID" value="OGX89668.1"/>
    <property type="molecule type" value="Genomic_DNA"/>
</dbReference>
<protein>
    <submittedName>
        <fullName evidence="2">Uncharacterized protein</fullName>
    </submittedName>
</protein>
<accession>A0A1G1TFN4</accession>
<feature type="transmembrane region" description="Helical" evidence="1">
    <location>
        <begin position="147"/>
        <end position="171"/>
    </location>
</feature>
<dbReference type="OrthoDB" id="9814194at2"/>
<dbReference type="RefSeq" id="WP_070744639.1">
    <property type="nucleotide sequence ID" value="NZ_MDZA01000266.1"/>
</dbReference>
<proteinExistence type="predicted"/>
<gene>
    <name evidence="2" type="ORF">BEN49_08665</name>
</gene>
<evidence type="ECO:0000313" key="3">
    <source>
        <dbReference type="Proteomes" id="UP000177506"/>
    </source>
</evidence>
<evidence type="ECO:0000313" key="2">
    <source>
        <dbReference type="EMBL" id="OGX89668.1"/>
    </source>
</evidence>
<comment type="caution">
    <text evidence="2">The sequence shown here is derived from an EMBL/GenBank/DDBJ whole genome shotgun (WGS) entry which is preliminary data.</text>
</comment>
<keyword evidence="1" id="KW-0472">Membrane</keyword>
<organism evidence="2 3">
    <name type="scientific">Hymenobacter coccineus</name>
    <dbReference type="NCBI Taxonomy" id="1908235"/>
    <lineage>
        <taxon>Bacteria</taxon>
        <taxon>Pseudomonadati</taxon>
        <taxon>Bacteroidota</taxon>
        <taxon>Cytophagia</taxon>
        <taxon>Cytophagales</taxon>
        <taxon>Hymenobacteraceae</taxon>
        <taxon>Hymenobacter</taxon>
    </lineage>
</organism>
<name>A0A1G1TFN4_9BACT</name>
<keyword evidence="1" id="KW-1133">Transmembrane helix</keyword>
<sequence>MDSVVLAYQKFSTPEAAQPLLALLDAQRIAYEAHHSRPRFNAVLGTTSAEQFVVSLLPGDFTRVRQLEESQAANTPSNFPSDYYLFKFTNQELWELLSQPDAWSSHDVALATQVLRERGQDVSDHILHNLRALHTETLAAPNPRPTAWIVAGYLLALAGGVFGMGIGWSLWRYRKTLPDGRQVPGFATADRAHGVRILWLGAAGVLFWVAVRIMAG</sequence>
<dbReference type="AlphaFoldDB" id="A0A1G1TFN4"/>
<feature type="transmembrane region" description="Helical" evidence="1">
    <location>
        <begin position="197"/>
        <end position="215"/>
    </location>
</feature>
<keyword evidence="1" id="KW-0812">Transmembrane</keyword>